<dbReference type="GO" id="GO:0005524">
    <property type="term" value="F:ATP binding"/>
    <property type="evidence" value="ECO:0007669"/>
    <property type="project" value="UniProtKB-KW"/>
</dbReference>
<feature type="transmembrane region" description="Helical" evidence="4">
    <location>
        <begin position="12"/>
        <end position="30"/>
    </location>
</feature>
<sequence length="490" mass="56165">MIHILELFSRLFFLLGISYYTITLLQWYNYNPIRVITKHHKWRWHLWYFVLPIVVFFTLFALGFGVVFYAYLYLVYLPMLIIWAFRLDKRVVFTHRVWRFFGIIGIFAIINEVIFIGFSATSLYYLWLMPFVVGVCICEIYEAILLRNFITLAKDKLAMMHNLKIIMITASFGKTSIKNFLAQILEGQYNLHFTPRSVNTFKGIVADINNDLAFGTDVYIAEAGARMQGDIKEIATLLHPQIGIIGEIGNAHIEYFKSLESIAKTKFELLESNRLQKVFVYEKNTPPEGIDPSKLALMQTYPLPLRNVKTTLESTFFEMKLDDEWVAFETYILGRFNVDNIAVAVMVAHYLGMKISAIQKLVKKLSPIPHRFNLSISNGKTIIDDGFNGNINGMLEGVRLCSLYQGRKVIVTPGLIESDVESNQKLAHAIDEVFDLAIITGERNSDVIAKALQRTQRVILKNKTQLENVLKGMVNNGDLVYFANDAPSYI</sequence>
<dbReference type="EC" id="6.3.2.10" evidence="6"/>
<dbReference type="InterPro" id="IPR013221">
    <property type="entry name" value="Mur_ligase_cen"/>
</dbReference>
<feature type="transmembrane region" description="Helical" evidence="4">
    <location>
        <begin position="97"/>
        <end position="118"/>
    </location>
</feature>
<accession>A0A377J7J8</accession>
<organism evidence="6 7">
    <name type="scientific">Helicobacter canis</name>
    <dbReference type="NCBI Taxonomy" id="29419"/>
    <lineage>
        <taxon>Bacteria</taxon>
        <taxon>Pseudomonadati</taxon>
        <taxon>Campylobacterota</taxon>
        <taxon>Epsilonproteobacteria</taxon>
        <taxon>Campylobacterales</taxon>
        <taxon>Helicobacteraceae</taxon>
        <taxon>Helicobacter</taxon>
    </lineage>
</organism>
<keyword evidence="1 6" id="KW-0436">Ligase</keyword>
<dbReference type="SUPFAM" id="SSF53244">
    <property type="entry name" value="MurD-like peptide ligases, peptide-binding domain"/>
    <property type="match status" value="1"/>
</dbReference>
<keyword evidence="4" id="KW-0812">Transmembrane</keyword>
<dbReference type="InterPro" id="IPR036615">
    <property type="entry name" value="Mur_ligase_C_dom_sf"/>
</dbReference>
<dbReference type="SUPFAM" id="SSF53623">
    <property type="entry name" value="MurD-like peptide ligases, catalytic domain"/>
    <property type="match status" value="1"/>
</dbReference>
<dbReference type="InterPro" id="IPR036565">
    <property type="entry name" value="Mur-like_cat_sf"/>
</dbReference>
<protein>
    <submittedName>
        <fullName evidence="6">UDP-N-acetylmuramoyl-tripeptide--D-alanyl-D-alanine ligase, putative membrane protein</fullName>
        <ecNumber evidence="6">6.3.2.10</ecNumber>
    </submittedName>
</protein>
<keyword evidence="4" id="KW-1133">Transmembrane helix</keyword>
<dbReference type="Pfam" id="PF08245">
    <property type="entry name" value="Mur_ligase_M"/>
    <property type="match status" value="1"/>
</dbReference>
<dbReference type="Gene3D" id="3.40.1190.10">
    <property type="entry name" value="Mur-like, catalytic domain"/>
    <property type="match status" value="1"/>
</dbReference>
<keyword evidence="4" id="KW-0472">Membrane</keyword>
<feature type="transmembrane region" description="Helical" evidence="4">
    <location>
        <begin position="42"/>
        <end position="62"/>
    </location>
</feature>
<dbReference type="PANTHER" id="PTHR43024">
    <property type="entry name" value="UDP-N-ACETYLMURAMOYL-TRIPEPTIDE--D-ALANYL-D-ALANINE LIGASE"/>
    <property type="match status" value="1"/>
</dbReference>
<evidence type="ECO:0000313" key="6">
    <source>
        <dbReference type="EMBL" id="STO97773.1"/>
    </source>
</evidence>
<evidence type="ECO:0000256" key="4">
    <source>
        <dbReference type="SAM" id="Phobius"/>
    </source>
</evidence>
<dbReference type="OrthoDB" id="9801978at2"/>
<feature type="transmembrane region" description="Helical" evidence="4">
    <location>
        <begin position="68"/>
        <end position="85"/>
    </location>
</feature>
<proteinExistence type="predicted"/>
<reference evidence="6 7" key="1">
    <citation type="submission" date="2018-06" db="EMBL/GenBank/DDBJ databases">
        <authorList>
            <consortium name="Pathogen Informatics"/>
            <person name="Doyle S."/>
        </authorList>
    </citation>
    <scope>NUCLEOTIDE SEQUENCE [LARGE SCALE GENOMIC DNA]</scope>
    <source>
        <strain evidence="6 7">NCTC12410</strain>
    </source>
</reference>
<dbReference type="PANTHER" id="PTHR43024:SF1">
    <property type="entry name" value="UDP-N-ACETYLMURAMOYL-TRIPEPTIDE--D-ALANYL-D-ALANINE LIGASE"/>
    <property type="match status" value="1"/>
</dbReference>
<dbReference type="Proteomes" id="UP000254841">
    <property type="component" value="Unassembled WGS sequence"/>
</dbReference>
<keyword evidence="3" id="KW-0067">ATP-binding</keyword>
<feature type="domain" description="Mur ligase central" evidence="5">
    <location>
        <begin position="168"/>
        <end position="348"/>
    </location>
</feature>
<evidence type="ECO:0000256" key="3">
    <source>
        <dbReference type="ARBA" id="ARBA00022840"/>
    </source>
</evidence>
<evidence type="ECO:0000256" key="1">
    <source>
        <dbReference type="ARBA" id="ARBA00022598"/>
    </source>
</evidence>
<name>A0A377J7J8_9HELI</name>
<evidence type="ECO:0000313" key="7">
    <source>
        <dbReference type="Proteomes" id="UP000254841"/>
    </source>
</evidence>
<dbReference type="AlphaFoldDB" id="A0A377J7J8"/>
<gene>
    <name evidence="6" type="primary">murF</name>
    <name evidence="6" type="ORF">NCTC12410_01610</name>
</gene>
<dbReference type="EMBL" id="UGHV01000001">
    <property type="protein sequence ID" value="STO97773.1"/>
    <property type="molecule type" value="Genomic_DNA"/>
</dbReference>
<dbReference type="Gene3D" id="3.90.190.20">
    <property type="entry name" value="Mur ligase, C-terminal domain"/>
    <property type="match status" value="1"/>
</dbReference>
<feature type="transmembrane region" description="Helical" evidence="4">
    <location>
        <begin position="124"/>
        <end position="146"/>
    </location>
</feature>
<evidence type="ECO:0000256" key="2">
    <source>
        <dbReference type="ARBA" id="ARBA00022741"/>
    </source>
</evidence>
<keyword evidence="2" id="KW-0547">Nucleotide-binding</keyword>
<dbReference type="InterPro" id="IPR051046">
    <property type="entry name" value="MurCDEF_CellWall_CoF430Synth"/>
</dbReference>
<dbReference type="GO" id="GO:0047480">
    <property type="term" value="F:UDP-N-acetylmuramoyl-tripeptide-D-alanyl-D-alanine ligase activity"/>
    <property type="evidence" value="ECO:0007669"/>
    <property type="project" value="UniProtKB-EC"/>
</dbReference>
<evidence type="ECO:0000259" key="5">
    <source>
        <dbReference type="Pfam" id="PF08245"/>
    </source>
</evidence>
<dbReference type="RefSeq" id="WP_115011988.1">
    <property type="nucleotide sequence ID" value="NZ_UGHV01000001.1"/>
</dbReference>